<comment type="caution">
    <text evidence="5">The sequence shown here is derived from an EMBL/GenBank/DDBJ whole genome shotgun (WGS) entry which is preliminary data.</text>
</comment>
<protein>
    <submittedName>
        <fullName evidence="5">AraC family transcriptional regulator</fullName>
    </submittedName>
</protein>
<dbReference type="InterPro" id="IPR009057">
    <property type="entry name" value="Homeodomain-like_sf"/>
</dbReference>
<dbReference type="PANTHER" id="PTHR47893">
    <property type="entry name" value="REGULATORY PROTEIN PCHR"/>
    <property type="match status" value="1"/>
</dbReference>
<dbReference type="EMBL" id="WHSC02000013">
    <property type="protein sequence ID" value="MDO6124503.1"/>
    <property type="molecule type" value="Genomic_DNA"/>
</dbReference>
<dbReference type="InterPro" id="IPR053142">
    <property type="entry name" value="PchR_regulatory_protein"/>
</dbReference>
<keyword evidence="6" id="KW-1185">Reference proteome</keyword>
<keyword evidence="3" id="KW-0804">Transcription</keyword>
<proteinExistence type="predicted"/>
<dbReference type="PROSITE" id="PS01124">
    <property type="entry name" value="HTH_ARAC_FAMILY_2"/>
    <property type="match status" value="1"/>
</dbReference>
<evidence type="ECO:0000313" key="6">
    <source>
        <dbReference type="Proteomes" id="UP001177080"/>
    </source>
</evidence>
<evidence type="ECO:0000259" key="4">
    <source>
        <dbReference type="PROSITE" id="PS01124"/>
    </source>
</evidence>
<feature type="domain" description="HTH araC/xylS-type" evidence="4">
    <location>
        <begin position="229"/>
        <end position="326"/>
    </location>
</feature>
<accession>A0ABT8XM56</accession>
<reference evidence="5" key="1">
    <citation type="submission" date="2022-04" db="EMBL/GenBank/DDBJ databases">
        <title>Shinella lacus sp. nov., a novel member of the genus Shinella from water.</title>
        <authorList>
            <person name="Deng Y."/>
        </authorList>
    </citation>
    <scope>NUCLEOTIDE SEQUENCE</scope>
    <source>
        <strain evidence="5">JCM 31239</strain>
    </source>
</reference>
<organism evidence="5 6">
    <name type="scientific">Shinella curvata</name>
    <dbReference type="NCBI Taxonomy" id="1817964"/>
    <lineage>
        <taxon>Bacteria</taxon>
        <taxon>Pseudomonadati</taxon>
        <taxon>Pseudomonadota</taxon>
        <taxon>Alphaproteobacteria</taxon>
        <taxon>Hyphomicrobiales</taxon>
        <taxon>Rhizobiaceae</taxon>
        <taxon>Shinella</taxon>
    </lineage>
</organism>
<dbReference type="RefSeq" id="WP_244763590.1">
    <property type="nucleotide sequence ID" value="NZ_JALJCJ010000008.1"/>
</dbReference>
<dbReference type="SMART" id="SM00342">
    <property type="entry name" value="HTH_ARAC"/>
    <property type="match status" value="1"/>
</dbReference>
<evidence type="ECO:0000313" key="5">
    <source>
        <dbReference type="EMBL" id="MDO6124503.1"/>
    </source>
</evidence>
<dbReference type="Proteomes" id="UP001177080">
    <property type="component" value="Unassembled WGS sequence"/>
</dbReference>
<evidence type="ECO:0000256" key="1">
    <source>
        <dbReference type="ARBA" id="ARBA00023015"/>
    </source>
</evidence>
<keyword evidence="2" id="KW-0238">DNA-binding</keyword>
<evidence type="ECO:0000256" key="2">
    <source>
        <dbReference type="ARBA" id="ARBA00023125"/>
    </source>
</evidence>
<dbReference type="SUPFAM" id="SSF46689">
    <property type="entry name" value="Homeodomain-like"/>
    <property type="match status" value="1"/>
</dbReference>
<dbReference type="PANTHER" id="PTHR47893:SF1">
    <property type="entry name" value="REGULATORY PROTEIN PCHR"/>
    <property type="match status" value="1"/>
</dbReference>
<dbReference type="Pfam" id="PF12833">
    <property type="entry name" value="HTH_18"/>
    <property type="match status" value="1"/>
</dbReference>
<name>A0ABT8XM56_9HYPH</name>
<sequence>MSLDNLIPPGGMTPSDLVRLGAEFALGVEPIDMAPQVLETPIYTGRLLAHEVQQGLMLSAGDVTYISDQSFAVEMEPALVCGIMLSGDPVRTEVEGYGSFVRQPHQVNLMGFDRPIRYTTPLERGRNFRTAGFVLQSTFFDRFGDDMDDDGISALRELMTGGFRTAAITHSPRVGEIARHCLDHPYGGHLGRLFLESNALAYVIEVAQTLKDERRLLALLGRREYDRVVHAREILDGDLVNTPTTLELARRVGINVTTLQSNFKAAFGRTIFAHVREQRLMMARILLQEYRLSVAEAGRRVGFSRPSAFSAAYRKHFGHPPRSEHR</sequence>
<dbReference type="PROSITE" id="PS00041">
    <property type="entry name" value="HTH_ARAC_FAMILY_1"/>
    <property type="match status" value="1"/>
</dbReference>
<dbReference type="InterPro" id="IPR018062">
    <property type="entry name" value="HTH_AraC-typ_CS"/>
</dbReference>
<dbReference type="InterPro" id="IPR018060">
    <property type="entry name" value="HTH_AraC"/>
</dbReference>
<gene>
    <name evidence="5" type="ORF">GB928_025245</name>
</gene>
<evidence type="ECO:0000256" key="3">
    <source>
        <dbReference type="ARBA" id="ARBA00023163"/>
    </source>
</evidence>
<keyword evidence="1" id="KW-0805">Transcription regulation</keyword>
<dbReference type="Gene3D" id="1.10.10.60">
    <property type="entry name" value="Homeodomain-like"/>
    <property type="match status" value="1"/>
</dbReference>